<dbReference type="InterPro" id="IPR002625">
    <property type="entry name" value="Smr_dom"/>
</dbReference>
<name>A0A2A8CWD4_9BACT</name>
<organism evidence="2 3">
    <name type="scientific">Longibacter salinarum</name>
    <dbReference type="NCBI Taxonomy" id="1850348"/>
    <lineage>
        <taxon>Bacteria</taxon>
        <taxon>Pseudomonadati</taxon>
        <taxon>Rhodothermota</taxon>
        <taxon>Rhodothermia</taxon>
        <taxon>Rhodothermales</taxon>
        <taxon>Salisaetaceae</taxon>
        <taxon>Longibacter</taxon>
    </lineage>
</organism>
<dbReference type="Gene3D" id="3.30.1370.110">
    <property type="match status" value="1"/>
</dbReference>
<gene>
    <name evidence="2" type="ORF">CRI94_12960</name>
</gene>
<evidence type="ECO:0000313" key="3">
    <source>
        <dbReference type="Proteomes" id="UP000220102"/>
    </source>
</evidence>
<comment type="caution">
    <text evidence="2">The sequence shown here is derived from an EMBL/GenBank/DDBJ whole genome shotgun (WGS) entry which is preliminary data.</text>
</comment>
<dbReference type="Pfam" id="PF01713">
    <property type="entry name" value="Smr"/>
    <property type="match status" value="1"/>
</dbReference>
<keyword evidence="3" id="KW-1185">Reference proteome</keyword>
<accession>A0A2A8CWD4</accession>
<dbReference type="OrthoDB" id="1494964at2"/>
<dbReference type="InterPro" id="IPR036063">
    <property type="entry name" value="Smr_dom_sf"/>
</dbReference>
<dbReference type="EMBL" id="PDEQ01000006">
    <property type="protein sequence ID" value="PEN12907.1"/>
    <property type="molecule type" value="Genomic_DNA"/>
</dbReference>
<reference evidence="2 3" key="1">
    <citation type="submission" date="2017-10" db="EMBL/GenBank/DDBJ databases">
        <title>Draft genome of Longibacter Salinarum.</title>
        <authorList>
            <person name="Goh K.M."/>
            <person name="Shamsir M.S."/>
            <person name="Lim S.W."/>
        </authorList>
    </citation>
    <scope>NUCLEOTIDE SEQUENCE [LARGE SCALE GENOMIC DNA]</scope>
    <source>
        <strain evidence="2 3">KCTC 52045</strain>
    </source>
</reference>
<dbReference type="SUPFAM" id="SSF160443">
    <property type="entry name" value="SMR domain-like"/>
    <property type="match status" value="1"/>
</dbReference>
<dbReference type="AlphaFoldDB" id="A0A2A8CWD4"/>
<feature type="domain" description="Smr" evidence="1">
    <location>
        <begin position="15"/>
        <end position="70"/>
    </location>
</feature>
<dbReference type="Proteomes" id="UP000220102">
    <property type="component" value="Unassembled WGS sequence"/>
</dbReference>
<protein>
    <recommendedName>
        <fullName evidence="1">Smr domain-containing protein</fullName>
    </recommendedName>
</protein>
<evidence type="ECO:0000259" key="1">
    <source>
        <dbReference type="Pfam" id="PF01713"/>
    </source>
</evidence>
<dbReference type="RefSeq" id="WP_098076416.1">
    <property type="nucleotide sequence ID" value="NZ_PDEQ01000006.1"/>
</dbReference>
<proteinExistence type="predicted"/>
<sequence length="108" mass="11904">MPGPKIKDDGSMVTLDLHGLRVDDAIEVTYDTLRLAQDRGRASLKVIHGSSTSGAGRRTIKSALYRLLDRGMLVGGHVHVMKQRSYFTLSLDLTASTDPTPIRLLDVW</sequence>
<evidence type="ECO:0000313" key="2">
    <source>
        <dbReference type="EMBL" id="PEN12907.1"/>
    </source>
</evidence>